<feature type="domain" description="Nudix hydrolase" evidence="8">
    <location>
        <begin position="57"/>
        <end position="186"/>
    </location>
</feature>
<protein>
    <submittedName>
        <fullName evidence="10 11">8-oxo-dGDP phosphatase NUDT18</fullName>
    </submittedName>
</protein>
<comment type="cofactor">
    <cofactor evidence="2">
        <name>Mg(2+)</name>
        <dbReference type="ChEBI" id="CHEBI:18420"/>
    </cofactor>
</comment>
<keyword evidence="9" id="KW-1185">Reference proteome</keyword>
<evidence type="ECO:0000256" key="5">
    <source>
        <dbReference type="ARBA" id="ARBA00022801"/>
    </source>
</evidence>
<dbReference type="PROSITE" id="PS00893">
    <property type="entry name" value="NUDIX_BOX"/>
    <property type="match status" value="1"/>
</dbReference>
<dbReference type="InterPro" id="IPR042970">
    <property type="entry name" value="NUDT18_NUDIX"/>
</dbReference>
<evidence type="ECO:0000313" key="10">
    <source>
        <dbReference type="RefSeq" id="XP_018328282.1"/>
    </source>
</evidence>
<dbReference type="GO" id="GO:0046872">
    <property type="term" value="F:metal ion binding"/>
    <property type="evidence" value="ECO:0007669"/>
    <property type="project" value="UniProtKB-KW"/>
</dbReference>
<dbReference type="SUPFAM" id="SSF55811">
    <property type="entry name" value="Nudix"/>
    <property type="match status" value="1"/>
</dbReference>
<evidence type="ECO:0000256" key="6">
    <source>
        <dbReference type="ARBA" id="ARBA00022842"/>
    </source>
</evidence>
<dbReference type="GO" id="GO:0044715">
    <property type="term" value="F:8-oxo-dGDP phosphatase activity"/>
    <property type="evidence" value="ECO:0007669"/>
    <property type="project" value="TreeGrafter"/>
</dbReference>
<dbReference type="KEGG" id="apln:108739077"/>
<dbReference type="GO" id="GO:0044716">
    <property type="term" value="F:8-oxo-GDP phosphatase activity"/>
    <property type="evidence" value="ECO:0007669"/>
    <property type="project" value="TreeGrafter"/>
</dbReference>
<sequence>MPDSVEIAVEKVLKGLALDFDDDEICDFTLEEQISVMESQGVAPTVNPNYKPIVGETITYIVATVILNDADEILMMQEAKQSCAGKWYLPAGRMEKNESIIEAAKREVREETGLLIDCTTLLLVECAGGSWIRFVLTGIVIDGTLKTPSQADKESLQAKWIANLDEVTLRAKDIKHLIDRAKQYKQARSLKDKTWHKDQLPLLKPHTKLLLRLLVVTKKRSSNRLHVLLSERTTFHLPTCEVHPAKSIYSTLRRFMIEIFGAEVAPHRPHGLLNVEHGGKEGADGACLSLLVVFKSPLEEAPIIGKCVWHEVTKDLEEKILLRIMAKNSTLPVHVIR</sequence>
<dbReference type="GeneID" id="108739077"/>
<dbReference type="InterPro" id="IPR020084">
    <property type="entry name" value="NUDIX_hydrolase_CS"/>
</dbReference>
<keyword evidence="6" id="KW-0460">Magnesium</keyword>
<dbReference type="CDD" id="cd04671">
    <property type="entry name" value="NUDIX_8DGDPP_Nudt18"/>
    <property type="match status" value="1"/>
</dbReference>
<comment type="similarity">
    <text evidence="3">Belongs to the Nudix hydrolase family.</text>
</comment>
<accession>A0A1W4WWP6</accession>
<dbReference type="RefSeq" id="XP_018328283.1">
    <property type="nucleotide sequence ID" value="XM_018472781.1"/>
</dbReference>
<keyword evidence="7" id="KW-0464">Manganese</keyword>
<evidence type="ECO:0000256" key="4">
    <source>
        <dbReference type="ARBA" id="ARBA00022723"/>
    </source>
</evidence>
<evidence type="ECO:0000256" key="3">
    <source>
        <dbReference type="ARBA" id="ARBA00005582"/>
    </source>
</evidence>
<evidence type="ECO:0000256" key="7">
    <source>
        <dbReference type="ARBA" id="ARBA00023211"/>
    </source>
</evidence>
<dbReference type="PANTHER" id="PTHR22769:SF56">
    <property type="entry name" value="8-OXO-DGDP PHOSPHATASE NUDT18"/>
    <property type="match status" value="1"/>
</dbReference>
<gene>
    <name evidence="10 11 12" type="primary">LOC108739077</name>
</gene>
<organism evidence="9 12">
    <name type="scientific">Agrilus planipennis</name>
    <name type="common">Emerald ash borer</name>
    <name type="synonym">Agrilus marcopoli</name>
    <dbReference type="NCBI Taxonomy" id="224129"/>
    <lineage>
        <taxon>Eukaryota</taxon>
        <taxon>Metazoa</taxon>
        <taxon>Ecdysozoa</taxon>
        <taxon>Arthropoda</taxon>
        <taxon>Hexapoda</taxon>
        <taxon>Insecta</taxon>
        <taxon>Pterygota</taxon>
        <taxon>Neoptera</taxon>
        <taxon>Endopterygota</taxon>
        <taxon>Coleoptera</taxon>
        <taxon>Polyphaga</taxon>
        <taxon>Elateriformia</taxon>
        <taxon>Buprestoidea</taxon>
        <taxon>Buprestidae</taxon>
        <taxon>Agrilinae</taxon>
        <taxon>Agrilus</taxon>
    </lineage>
</organism>
<dbReference type="PROSITE" id="PS51462">
    <property type="entry name" value="NUDIX"/>
    <property type="match status" value="1"/>
</dbReference>
<evidence type="ECO:0000256" key="1">
    <source>
        <dbReference type="ARBA" id="ARBA00001936"/>
    </source>
</evidence>
<dbReference type="AlphaFoldDB" id="A0A1W4WWP6"/>
<dbReference type="InterPro" id="IPR000086">
    <property type="entry name" value="NUDIX_hydrolase_dom"/>
</dbReference>
<dbReference type="PANTHER" id="PTHR22769">
    <property type="entry name" value="MUTT/NUDIX HYDROLASE"/>
    <property type="match status" value="1"/>
</dbReference>
<dbReference type="STRING" id="224129.A0A1W4WWP6"/>
<dbReference type="RefSeq" id="XP_018328284.1">
    <property type="nucleotide sequence ID" value="XM_018472782.1"/>
</dbReference>
<name>A0A1W4WWP6_AGRPL</name>
<evidence type="ECO:0000259" key="8">
    <source>
        <dbReference type="PROSITE" id="PS51462"/>
    </source>
</evidence>
<evidence type="ECO:0000313" key="9">
    <source>
        <dbReference type="Proteomes" id="UP000192223"/>
    </source>
</evidence>
<evidence type="ECO:0000313" key="12">
    <source>
        <dbReference type="RefSeq" id="XP_018328284.1"/>
    </source>
</evidence>
<evidence type="ECO:0000256" key="2">
    <source>
        <dbReference type="ARBA" id="ARBA00001946"/>
    </source>
</evidence>
<keyword evidence="5" id="KW-0378">Hydrolase</keyword>
<dbReference type="Proteomes" id="UP000192223">
    <property type="component" value="Unplaced"/>
</dbReference>
<comment type="cofactor">
    <cofactor evidence="1">
        <name>Mn(2+)</name>
        <dbReference type="ChEBI" id="CHEBI:29035"/>
    </cofactor>
</comment>
<dbReference type="InterPro" id="IPR015797">
    <property type="entry name" value="NUDIX_hydrolase-like_dom_sf"/>
</dbReference>
<dbReference type="Gene3D" id="3.90.79.10">
    <property type="entry name" value="Nucleoside Triphosphate Pyrophosphohydrolase"/>
    <property type="match status" value="1"/>
</dbReference>
<proteinExistence type="inferred from homology"/>
<dbReference type="OrthoDB" id="10005910at2759"/>
<reference evidence="10 11" key="1">
    <citation type="submission" date="2025-04" db="UniProtKB">
        <authorList>
            <consortium name="RefSeq"/>
        </authorList>
    </citation>
    <scope>IDENTIFICATION</scope>
    <source>
        <tissue evidence="10 11">Entire body</tissue>
    </source>
</reference>
<evidence type="ECO:0000313" key="11">
    <source>
        <dbReference type="RefSeq" id="XP_018328283.1"/>
    </source>
</evidence>
<keyword evidence="4" id="KW-0479">Metal-binding</keyword>
<dbReference type="Pfam" id="PF00293">
    <property type="entry name" value="NUDIX"/>
    <property type="match status" value="1"/>
</dbReference>
<dbReference type="RefSeq" id="XP_018328282.1">
    <property type="nucleotide sequence ID" value="XM_018472780.2"/>
</dbReference>